<comment type="caution">
    <text evidence="9">The sequence shown here is derived from an EMBL/GenBank/DDBJ whole genome shotgun (WGS) entry which is preliminary data.</text>
</comment>
<comment type="cofactor">
    <cofactor evidence="6">
        <name>Co(2+)</name>
        <dbReference type="ChEBI" id="CHEBI:48828"/>
    </cofactor>
    <cofactor evidence="6">
        <name>Zn(2+)</name>
        <dbReference type="ChEBI" id="CHEBI:29105"/>
    </cofactor>
    <cofactor evidence="6">
        <name>Mn(2+)</name>
        <dbReference type="ChEBI" id="CHEBI:29035"/>
    </cofactor>
    <cofactor evidence="6">
        <name>Fe(2+)</name>
        <dbReference type="ChEBI" id="CHEBI:29033"/>
    </cofactor>
    <text evidence="6">Binds 2 divalent metal cations per subunit. Has a high-affinity and a low affinity metal-binding site. The true nature of the physiological cofactor is under debate. The enzyme is active with cobalt, zinc, manganese or divalent iron ions. Most likely, methionine aminopeptidases function as mononuclear Fe(2+)-metalloproteases under physiological conditions, and the catalytically relevant metal-binding site has been assigned to the histidine-containing high-affinity site.</text>
</comment>
<feature type="binding site" evidence="6">
    <location>
        <position position="294"/>
    </location>
    <ligand>
        <name>a divalent metal cation</name>
        <dbReference type="ChEBI" id="CHEBI:60240"/>
        <label>2</label>
        <note>catalytic</note>
    </ligand>
</feature>
<dbReference type="Pfam" id="PF02810">
    <property type="entry name" value="SEC-C"/>
    <property type="match status" value="1"/>
</dbReference>
<comment type="function">
    <text evidence="1 6">Removes the N-terminal methionine from nascent proteins. The N-terminal methionine is often cleaved when the second residue in the primary sequence is small and uncharged (Met-Ala-, Cys, Gly, Pro, Ser, Thr, or Val). Requires deformylation of the N(alpha)-formylated initiator methionine before it can be hydrolyzed.</text>
</comment>
<feature type="binding site" evidence="6">
    <location>
        <position position="156"/>
    </location>
    <ligand>
        <name>a divalent metal cation</name>
        <dbReference type="ChEBI" id="CHEBI:60240"/>
        <label>1</label>
    </ligand>
</feature>
<comment type="subunit">
    <text evidence="6">Monomer.</text>
</comment>
<dbReference type="InterPro" id="IPR036005">
    <property type="entry name" value="Creatinase/aminopeptidase-like"/>
</dbReference>
<protein>
    <recommendedName>
        <fullName evidence="6 7">Methionine aminopeptidase</fullName>
        <shortName evidence="6">MAP</shortName>
        <shortName evidence="6">MetAP</shortName>
        <ecNumber evidence="6 7">3.4.11.18</ecNumber>
    </recommendedName>
    <alternativeName>
        <fullName evidence="6">Peptidase M</fullName>
    </alternativeName>
</protein>
<dbReference type="Gene3D" id="3.10.450.50">
    <property type="match status" value="1"/>
</dbReference>
<dbReference type="RefSeq" id="WP_133869452.1">
    <property type="nucleotide sequence ID" value="NZ_SOAU01000001.1"/>
</dbReference>
<evidence type="ECO:0000256" key="6">
    <source>
        <dbReference type="HAMAP-Rule" id="MF_01974"/>
    </source>
</evidence>
<dbReference type="InterPro" id="IPR004027">
    <property type="entry name" value="SEC_C_motif"/>
</dbReference>
<dbReference type="Proteomes" id="UP000294558">
    <property type="component" value="Unassembled WGS sequence"/>
</dbReference>
<dbReference type="GO" id="GO:0070006">
    <property type="term" value="F:metalloaminopeptidase activity"/>
    <property type="evidence" value="ECO:0007669"/>
    <property type="project" value="UniProtKB-UniRule"/>
</dbReference>
<dbReference type="GO" id="GO:0005829">
    <property type="term" value="C:cytosol"/>
    <property type="evidence" value="ECO:0007669"/>
    <property type="project" value="TreeGrafter"/>
</dbReference>
<dbReference type="InterPro" id="IPR000994">
    <property type="entry name" value="Pept_M24"/>
</dbReference>
<dbReference type="GO" id="GO:0006508">
    <property type="term" value="P:proteolysis"/>
    <property type="evidence" value="ECO:0007669"/>
    <property type="project" value="UniProtKB-KW"/>
</dbReference>
<dbReference type="PANTHER" id="PTHR43330:SF16">
    <property type="entry name" value="METHIONINE AMINOPEPTIDASE 2"/>
    <property type="match status" value="1"/>
</dbReference>
<evidence type="ECO:0000256" key="7">
    <source>
        <dbReference type="RuleBase" id="RU003653"/>
    </source>
</evidence>
<dbReference type="GO" id="GO:0046872">
    <property type="term" value="F:metal ion binding"/>
    <property type="evidence" value="ECO:0007669"/>
    <property type="project" value="UniProtKB-UniRule"/>
</dbReference>
<keyword evidence="4 6" id="KW-0479">Metal-binding</keyword>
<accession>A0A4R7I3C5</accession>
<dbReference type="SUPFAM" id="SSF55920">
    <property type="entry name" value="Creatinase/aminopeptidase"/>
    <property type="match status" value="1"/>
</dbReference>
<feature type="binding site" evidence="6">
    <location>
        <position position="294"/>
    </location>
    <ligand>
        <name>a divalent metal cation</name>
        <dbReference type="ChEBI" id="CHEBI:60240"/>
        <label>1</label>
    </ligand>
</feature>
<dbReference type="Pfam" id="PF00557">
    <property type="entry name" value="Peptidase_M24"/>
    <property type="match status" value="1"/>
</dbReference>
<dbReference type="NCBIfam" id="TIGR00500">
    <property type="entry name" value="met_pdase_I"/>
    <property type="match status" value="1"/>
</dbReference>
<reference evidence="9 10" key="1">
    <citation type="submission" date="2019-03" db="EMBL/GenBank/DDBJ databases">
        <title>Sequencing the genomes of 1000 actinobacteria strains.</title>
        <authorList>
            <person name="Klenk H.-P."/>
        </authorList>
    </citation>
    <scope>NUCLEOTIDE SEQUENCE [LARGE SCALE GENOMIC DNA]</scope>
    <source>
        <strain evidence="9 10">DSM 18936</strain>
    </source>
</reference>
<comment type="similarity">
    <text evidence="6">Belongs to the peptidase M24A family. Methionine aminopeptidase type 1 subfamily.</text>
</comment>
<evidence type="ECO:0000256" key="2">
    <source>
        <dbReference type="ARBA" id="ARBA00022438"/>
    </source>
</evidence>
<evidence type="ECO:0000256" key="1">
    <source>
        <dbReference type="ARBA" id="ARBA00002521"/>
    </source>
</evidence>
<dbReference type="PRINTS" id="PR00599">
    <property type="entry name" value="MAPEPTIDASE"/>
</dbReference>
<dbReference type="EMBL" id="SOAU01000001">
    <property type="protein sequence ID" value="TDT17146.1"/>
    <property type="molecule type" value="Genomic_DNA"/>
</dbReference>
<name>A0A4R7I3C5_9ACTN</name>
<evidence type="ECO:0000256" key="4">
    <source>
        <dbReference type="ARBA" id="ARBA00022723"/>
    </source>
</evidence>
<dbReference type="CDD" id="cd01086">
    <property type="entry name" value="MetAP1"/>
    <property type="match status" value="1"/>
</dbReference>
<evidence type="ECO:0000256" key="5">
    <source>
        <dbReference type="ARBA" id="ARBA00022801"/>
    </source>
</evidence>
<evidence type="ECO:0000313" key="9">
    <source>
        <dbReference type="EMBL" id="TDT17146.1"/>
    </source>
</evidence>
<dbReference type="EC" id="3.4.11.18" evidence="6 7"/>
<dbReference type="InterPro" id="IPR001714">
    <property type="entry name" value="Pept_M24_MAP"/>
</dbReference>
<dbReference type="GO" id="GO:0004239">
    <property type="term" value="F:initiator methionyl aminopeptidase activity"/>
    <property type="evidence" value="ECO:0007669"/>
    <property type="project" value="UniProtKB-UniRule"/>
</dbReference>
<dbReference type="AlphaFoldDB" id="A0A4R7I3C5"/>
<sequence length="326" mass="35104">MKLKSNDPCWCGSGRKHKRCHGDRQALDRPPVELGQVSPMRPVPETIARPDYVTTGRISTPKAAHIHDAESLARHRHACQVAAEVLLRTGAAVAAGVTTDELDVVAHDTYVELGAYPSTLGYRGYTKSICTSVNGVICHGIPDDRPLREGDIVNVDVTAYVDGMHGDNSAMFVVGEPSDAVSGLIETTREATLRGIAAIRPNESIQNIARAIEPFAAARGYGVIREYGGHGIGVTFHADPHVNHCIDAHDRYVLRPGMTLTVEPMLTTGRPTFHQADDGWTEHANDNRPSAQFEHTVLVTDDGVEILTITADGDTAVGTLDQLAVV</sequence>
<feature type="binding site" evidence="6">
    <location>
        <position position="230"/>
    </location>
    <ligand>
        <name>a divalent metal cation</name>
        <dbReference type="ChEBI" id="CHEBI:60240"/>
        <label>2</label>
        <note>catalytic</note>
    </ligand>
</feature>
<feature type="binding site" evidence="6">
    <location>
        <position position="237"/>
    </location>
    <ligand>
        <name>substrate</name>
    </ligand>
</feature>
<keyword evidence="10" id="KW-1185">Reference proteome</keyword>
<evidence type="ECO:0000256" key="3">
    <source>
        <dbReference type="ARBA" id="ARBA00022670"/>
    </source>
</evidence>
<organism evidence="9 10">
    <name type="scientific">Ilumatobacter fluminis</name>
    <dbReference type="NCBI Taxonomy" id="467091"/>
    <lineage>
        <taxon>Bacteria</taxon>
        <taxon>Bacillati</taxon>
        <taxon>Actinomycetota</taxon>
        <taxon>Acidimicrobiia</taxon>
        <taxon>Acidimicrobiales</taxon>
        <taxon>Ilumatobacteraceae</taxon>
        <taxon>Ilumatobacter</taxon>
    </lineage>
</organism>
<dbReference type="SUPFAM" id="SSF103642">
    <property type="entry name" value="Sec-C motif"/>
    <property type="match status" value="1"/>
</dbReference>
<dbReference type="Gene3D" id="3.90.230.10">
    <property type="entry name" value="Creatinase/methionine aminopeptidase superfamily"/>
    <property type="match status" value="1"/>
</dbReference>
<feature type="domain" description="Peptidase M24" evidence="8">
    <location>
        <begin position="74"/>
        <end position="301"/>
    </location>
</feature>
<dbReference type="HAMAP" id="MF_01974">
    <property type="entry name" value="MetAP_1"/>
    <property type="match status" value="1"/>
</dbReference>
<evidence type="ECO:0000313" key="10">
    <source>
        <dbReference type="Proteomes" id="UP000294558"/>
    </source>
</evidence>
<feature type="binding site" evidence="6">
    <location>
        <position position="139"/>
    </location>
    <ligand>
        <name>substrate</name>
    </ligand>
</feature>
<gene>
    <name evidence="6" type="primary">map</name>
    <name evidence="9" type="ORF">BDK89_2751</name>
</gene>
<dbReference type="InterPro" id="IPR002467">
    <property type="entry name" value="Pept_M24A_MAP1"/>
</dbReference>
<dbReference type="PANTHER" id="PTHR43330">
    <property type="entry name" value="METHIONINE AMINOPEPTIDASE"/>
    <property type="match status" value="1"/>
</dbReference>
<feature type="binding site" evidence="6">
    <location>
        <position position="167"/>
    </location>
    <ligand>
        <name>a divalent metal cation</name>
        <dbReference type="ChEBI" id="CHEBI:60240"/>
        <label>2</label>
        <note>catalytic</note>
    </ligand>
</feature>
<keyword evidence="2 6" id="KW-0031">Aminopeptidase</keyword>
<keyword evidence="5 6" id="KW-0378">Hydrolase</keyword>
<comment type="catalytic activity">
    <reaction evidence="6 7">
        <text>Release of N-terminal amino acids, preferentially methionine, from peptides and arylamides.</text>
        <dbReference type="EC" id="3.4.11.18"/>
    </reaction>
</comment>
<feature type="binding site" evidence="6">
    <location>
        <position position="263"/>
    </location>
    <ligand>
        <name>a divalent metal cation</name>
        <dbReference type="ChEBI" id="CHEBI:60240"/>
        <label>2</label>
        <note>catalytic</note>
    </ligand>
</feature>
<evidence type="ECO:0000259" key="8">
    <source>
        <dbReference type="Pfam" id="PF00557"/>
    </source>
</evidence>
<dbReference type="OrthoDB" id="9802055at2"/>
<feature type="binding site" evidence="6">
    <location>
        <position position="167"/>
    </location>
    <ligand>
        <name>a divalent metal cation</name>
        <dbReference type="ChEBI" id="CHEBI:60240"/>
        <label>1</label>
    </ligand>
</feature>
<keyword evidence="3 6" id="KW-0645">Protease</keyword>
<proteinExistence type="inferred from homology"/>